<feature type="compositionally biased region" description="Acidic residues" evidence="1">
    <location>
        <begin position="100"/>
        <end position="109"/>
    </location>
</feature>
<accession>A0AA38KYS8</accession>
<dbReference type="Proteomes" id="UP000824469">
    <property type="component" value="Unassembled WGS sequence"/>
</dbReference>
<feature type="non-terminal residue" evidence="2">
    <location>
        <position position="1"/>
    </location>
</feature>
<dbReference type="AlphaFoldDB" id="A0AA38KYS8"/>
<keyword evidence="3" id="KW-1185">Reference proteome</keyword>
<evidence type="ECO:0000313" key="3">
    <source>
        <dbReference type="Proteomes" id="UP000824469"/>
    </source>
</evidence>
<evidence type="ECO:0000256" key="1">
    <source>
        <dbReference type="SAM" id="MobiDB-lite"/>
    </source>
</evidence>
<name>A0AA38KYS8_TAXCH</name>
<feature type="region of interest" description="Disordered" evidence="1">
    <location>
        <begin position="15"/>
        <end position="35"/>
    </location>
</feature>
<comment type="caution">
    <text evidence="2">The sequence shown here is derived from an EMBL/GenBank/DDBJ whole genome shotgun (WGS) entry which is preliminary data.</text>
</comment>
<dbReference type="EMBL" id="JAHRHJ020000006">
    <property type="protein sequence ID" value="KAH9311313.1"/>
    <property type="molecule type" value="Genomic_DNA"/>
</dbReference>
<sequence length="124" mass="13947">RLAISVEDDLIMSSKMKRDPFKSKASSSSSSLGGNADQLVQKIANDLIAIKKQLAQHALYQDVPRKKFQPRNHLSSYKTRLDIEGPPLKVPVNATCEVIEPNDDEDNGLYDEHKEEVDEELEEP</sequence>
<proteinExistence type="predicted"/>
<protein>
    <submittedName>
        <fullName evidence="2">Uncharacterized protein</fullName>
    </submittedName>
</protein>
<feature type="region of interest" description="Disordered" evidence="1">
    <location>
        <begin position="99"/>
        <end position="124"/>
    </location>
</feature>
<reference evidence="2 3" key="1">
    <citation type="journal article" date="2021" name="Nat. Plants">
        <title>The Taxus genome provides insights into paclitaxel biosynthesis.</title>
        <authorList>
            <person name="Xiong X."/>
            <person name="Gou J."/>
            <person name="Liao Q."/>
            <person name="Li Y."/>
            <person name="Zhou Q."/>
            <person name="Bi G."/>
            <person name="Li C."/>
            <person name="Du R."/>
            <person name="Wang X."/>
            <person name="Sun T."/>
            <person name="Guo L."/>
            <person name="Liang H."/>
            <person name="Lu P."/>
            <person name="Wu Y."/>
            <person name="Zhang Z."/>
            <person name="Ro D.K."/>
            <person name="Shang Y."/>
            <person name="Huang S."/>
            <person name="Yan J."/>
        </authorList>
    </citation>
    <scope>NUCLEOTIDE SEQUENCE [LARGE SCALE GENOMIC DNA]</scope>
    <source>
        <strain evidence="2">Ta-2019</strain>
    </source>
</reference>
<evidence type="ECO:0000313" key="2">
    <source>
        <dbReference type="EMBL" id="KAH9311313.1"/>
    </source>
</evidence>
<organism evidence="2 3">
    <name type="scientific">Taxus chinensis</name>
    <name type="common">Chinese yew</name>
    <name type="synonym">Taxus wallichiana var. chinensis</name>
    <dbReference type="NCBI Taxonomy" id="29808"/>
    <lineage>
        <taxon>Eukaryota</taxon>
        <taxon>Viridiplantae</taxon>
        <taxon>Streptophyta</taxon>
        <taxon>Embryophyta</taxon>
        <taxon>Tracheophyta</taxon>
        <taxon>Spermatophyta</taxon>
        <taxon>Pinopsida</taxon>
        <taxon>Pinidae</taxon>
        <taxon>Conifers II</taxon>
        <taxon>Cupressales</taxon>
        <taxon>Taxaceae</taxon>
        <taxon>Taxus</taxon>
    </lineage>
</organism>
<gene>
    <name evidence="2" type="ORF">KI387_026348</name>
</gene>
<feature type="non-terminal residue" evidence="2">
    <location>
        <position position="124"/>
    </location>
</feature>